<reference evidence="1 2" key="1">
    <citation type="submission" date="2009-08" db="EMBL/GenBank/DDBJ databases">
        <authorList>
            <person name="Qin X."/>
            <person name="Bachman B."/>
            <person name="Battles P."/>
            <person name="Bell A."/>
            <person name="Bess C."/>
            <person name="Bickham C."/>
            <person name="Chaboub L."/>
            <person name="Chen D."/>
            <person name="Coyle M."/>
            <person name="Deiros D.R."/>
            <person name="Dinh H."/>
            <person name="Forbes L."/>
            <person name="Fowler G."/>
            <person name="Francisco L."/>
            <person name="Fu Q."/>
            <person name="Gubbala S."/>
            <person name="Hale W."/>
            <person name="Han Y."/>
            <person name="Hemphill L."/>
            <person name="Highlander S.K."/>
            <person name="Hirani K."/>
            <person name="Hogues M."/>
            <person name="Jackson L."/>
            <person name="Jakkamsetti A."/>
            <person name="Javaid M."/>
            <person name="Jiang H."/>
            <person name="Korchina V."/>
            <person name="Kovar C."/>
            <person name="Lara F."/>
            <person name="Lee S."/>
            <person name="Mata R."/>
            <person name="Mathew T."/>
            <person name="Moen C."/>
            <person name="Morales K."/>
            <person name="Munidasa M."/>
            <person name="Nazareth L."/>
            <person name="Ngo R."/>
            <person name="Nguyen L."/>
            <person name="Okwuonu G."/>
            <person name="Ongeri F."/>
            <person name="Patil S."/>
            <person name="Petrosino J."/>
            <person name="Pham C."/>
            <person name="Pham P."/>
            <person name="Pu L.-L."/>
            <person name="Puazo M."/>
            <person name="Raj R."/>
            <person name="Reid J."/>
            <person name="Rouhana J."/>
            <person name="Saada N."/>
            <person name="Shang Y."/>
            <person name="Simmons D."/>
            <person name="Thornton R."/>
            <person name="Warren J."/>
            <person name="Weissenberger G."/>
            <person name="Zhang J."/>
            <person name="Zhang L."/>
            <person name="Zhou C."/>
            <person name="Zhu D."/>
            <person name="Muzny D."/>
            <person name="Worley K."/>
            <person name="Gibbs R."/>
        </authorList>
    </citation>
    <scope>NUCLEOTIDE SEQUENCE [LARGE SCALE GENOMIC DNA]</scope>
    <source>
        <strain evidence="2">ATCC 15826 / DSM 8339 / NCTC 10426 / 6573</strain>
    </source>
</reference>
<keyword evidence="2" id="KW-1185">Reference proteome</keyword>
<dbReference type="InterPro" id="IPR023292">
    <property type="entry name" value="NTP_PyroPHydrolase-like_dom_sf"/>
</dbReference>
<protein>
    <submittedName>
        <fullName evidence="1">Uncharacterized protein</fullName>
    </submittedName>
</protein>
<dbReference type="InterPro" id="IPR033653">
    <property type="entry name" value="NTP-PPase_DR2231-like"/>
</dbReference>
<dbReference type="AlphaFoldDB" id="C8N735"/>
<evidence type="ECO:0000313" key="2">
    <source>
        <dbReference type="Proteomes" id="UP000004870"/>
    </source>
</evidence>
<sequence length="184" mass="20474">MKRYIFKGGPDDIFGESNITNIDGVSRGRAIASTELQEQIMKQTDIIKNIENWFRTAVPSPGIFDQNVQASCVIEEIMEFVVHLGYDNKTPLYSLKNQLRSGATRIQITDAAATLDDLCDVIITCIGMAYVLGYDLQGALAEVNRSNWSKFENGKALRDGNGKIMKGKDYSPPNLAQFIKFQGK</sequence>
<dbReference type="HOGENOM" id="CLU_109233_0_0_6"/>
<dbReference type="Proteomes" id="UP000004870">
    <property type="component" value="Unassembled WGS sequence"/>
</dbReference>
<evidence type="ECO:0000313" key="1">
    <source>
        <dbReference type="EMBL" id="EEV89531.1"/>
    </source>
</evidence>
<comment type="caution">
    <text evidence="1">The sequence shown here is derived from an EMBL/GenBank/DDBJ whole genome shotgun (WGS) entry which is preliminary data.</text>
</comment>
<accession>C8N735</accession>
<dbReference type="RefSeq" id="WP_004139365.1">
    <property type="nucleotide sequence ID" value="NZ_GG694025.1"/>
</dbReference>
<dbReference type="EMBL" id="ACKY01000017">
    <property type="protein sequence ID" value="EEV89531.1"/>
    <property type="molecule type" value="Genomic_DNA"/>
</dbReference>
<organism evidence="1 2">
    <name type="scientific">Cardiobacterium hominis (strain ATCC 15826 / DSM 8339 / NCTC 10426 / 6573)</name>
    <dbReference type="NCBI Taxonomy" id="638300"/>
    <lineage>
        <taxon>Bacteria</taxon>
        <taxon>Pseudomonadati</taxon>
        <taxon>Pseudomonadota</taxon>
        <taxon>Gammaproteobacteria</taxon>
        <taxon>Cardiobacteriales</taxon>
        <taxon>Cardiobacteriaceae</taxon>
        <taxon>Cardiobacterium</taxon>
    </lineage>
</organism>
<dbReference type="GeneID" id="84789339"/>
<proteinExistence type="predicted"/>
<gene>
    <name evidence="1" type="ORF">HMPREF0198_0312</name>
</gene>
<dbReference type="Gene3D" id="1.10.3420.10">
    <property type="entry name" value="putative ntp pyrophosphohydrolase like domain"/>
    <property type="match status" value="1"/>
</dbReference>
<name>C8N735_CARH6</name>
<dbReference type="CDD" id="cd11530">
    <property type="entry name" value="NTP-PPase_DR2231_like"/>
    <property type="match status" value="1"/>
</dbReference>